<dbReference type="InterPro" id="IPR010982">
    <property type="entry name" value="Lambda_DNA-bd_dom_sf"/>
</dbReference>
<dbReference type="SMART" id="SM00530">
    <property type="entry name" value="HTH_XRE"/>
    <property type="match status" value="1"/>
</dbReference>
<sequence>MVHPYKEIYLSDAMANLAEAFQVAAYDYKFSLDFFMSLFIVSGVAAQFEVGNPKYIVGKSGAELTQEIVLRTNATELRQIDTSFKAPKEDYWTGWVLAYYQWYSAKSFKEIQSIITPEKLMEKYNPYHEMDEMQIVEYINSKVDKARAVSRLQMYRKYFEMSQSELAKEADVNLRTLQQYEIGAKDIGKASVATLESLSKVLKCDVKDLL</sequence>
<comment type="caution">
    <text evidence="2">The sequence shown here is derived from an EMBL/GenBank/DDBJ whole genome shotgun (WGS) entry which is preliminary data.</text>
</comment>
<evidence type="ECO:0000259" key="1">
    <source>
        <dbReference type="PROSITE" id="PS50943"/>
    </source>
</evidence>
<dbReference type="GO" id="GO:0003677">
    <property type="term" value="F:DNA binding"/>
    <property type="evidence" value="ECO:0007669"/>
    <property type="project" value="InterPro"/>
</dbReference>
<dbReference type="Pfam" id="PF01381">
    <property type="entry name" value="HTH_3"/>
    <property type="match status" value="1"/>
</dbReference>
<organism evidence="2 3">
    <name type="scientific">Pseudobutyrivibrio ruminis</name>
    <dbReference type="NCBI Taxonomy" id="46206"/>
    <lineage>
        <taxon>Bacteria</taxon>
        <taxon>Bacillati</taxon>
        <taxon>Bacillota</taxon>
        <taxon>Clostridia</taxon>
        <taxon>Lachnospirales</taxon>
        <taxon>Lachnospiraceae</taxon>
        <taxon>Pseudobutyrivibrio</taxon>
    </lineage>
</organism>
<dbReference type="Gene3D" id="1.10.260.40">
    <property type="entry name" value="lambda repressor-like DNA-binding domains"/>
    <property type="match status" value="1"/>
</dbReference>
<accession>A0A927U5E6</accession>
<dbReference type="AlphaFoldDB" id="A0A927U5E6"/>
<evidence type="ECO:0000313" key="3">
    <source>
        <dbReference type="Proteomes" id="UP000766246"/>
    </source>
</evidence>
<dbReference type="Proteomes" id="UP000766246">
    <property type="component" value="Unassembled WGS sequence"/>
</dbReference>
<dbReference type="EMBL" id="SVER01000002">
    <property type="protein sequence ID" value="MBE5918380.1"/>
    <property type="molecule type" value="Genomic_DNA"/>
</dbReference>
<gene>
    <name evidence="2" type="ORF">E7272_00925</name>
</gene>
<name>A0A927U5E6_9FIRM</name>
<reference evidence="2" key="1">
    <citation type="submission" date="2019-04" db="EMBL/GenBank/DDBJ databases">
        <title>Evolution of Biomass-Degrading Anaerobic Consortia Revealed by Metagenomics.</title>
        <authorList>
            <person name="Peng X."/>
        </authorList>
    </citation>
    <scope>NUCLEOTIDE SEQUENCE</scope>
    <source>
        <strain evidence="2">SIG311</strain>
    </source>
</reference>
<dbReference type="SUPFAM" id="SSF47413">
    <property type="entry name" value="lambda repressor-like DNA-binding domains"/>
    <property type="match status" value="1"/>
</dbReference>
<feature type="domain" description="HTH cro/C1-type" evidence="1">
    <location>
        <begin position="152"/>
        <end position="209"/>
    </location>
</feature>
<dbReference type="PROSITE" id="PS50943">
    <property type="entry name" value="HTH_CROC1"/>
    <property type="match status" value="1"/>
</dbReference>
<protein>
    <submittedName>
        <fullName evidence="2">Helix-turn-helix transcriptional regulator</fullName>
    </submittedName>
</protein>
<proteinExistence type="predicted"/>
<evidence type="ECO:0000313" key="2">
    <source>
        <dbReference type="EMBL" id="MBE5918380.1"/>
    </source>
</evidence>
<dbReference type="InterPro" id="IPR001387">
    <property type="entry name" value="Cro/C1-type_HTH"/>
</dbReference>
<dbReference type="CDD" id="cd00093">
    <property type="entry name" value="HTH_XRE"/>
    <property type="match status" value="1"/>
</dbReference>